<dbReference type="PROSITE" id="PS50004">
    <property type="entry name" value="C2"/>
    <property type="match status" value="2"/>
</dbReference>
<dbReference type="PROSITE" id="PS50178">
    <property type="entry name" value="ZF_FYVE"/>
    <property type="match status" value="1"/>
</dbReference>
<evidence type="ECO:0000256" key="9">
    <source>
        <dbReference type="PROSITE-ProRule" id="PRU00091"/>
    </source>
</evidence>
<dbReference type="Ensembl" id="ENSACLT00000061033.1">
    <property type="protein sequence ID" value="ENSACLP00000062482.1"/>
    <property type="gene ID" value="ENSACLG00000025228.2"/>
</dbReference>
<evidence type="ECO:0000256" key="3">
    <source>
        <dbReference type="ARBA" id="ARBA00022737"/>
    </source>
</evidence>
<dbReference type="CDD" id="cd04028">
    <property type="entry name" value="C2B_RIM1alpha"/>
    <property type="match status" value="1"/>
</dbReference>
<feature type="compositionally biased region" description="Basic and acidic residues" evidence="11">
    <location>
        <begin position="605"/>
        <end position="615"/>
    </location>
</feature>
<feature type="region of interest" description="Disordered" evidence="11">
    <location>
        <begin position="162"/>
        <end position="317"/>
    </location>
</feature>
<dbReference type="InterPro" id="IPR001478">
    <property type="entry name" value="PDZ"/>
</dbReference>
<dbReference type="Gene3D" id="2.30.42.10">
    <property type="match status" value="1"/>
</dbReference>
<feature type="compositionally biased region" description="Basic and acidic residues" evidence="11">
    <location>
        <begin position="539"/>
        <end position="550"/>
    </location>
</feature>
<dbReference type="SUPFAM" id="SSF57903">
    <property type="entry name" value="FYVE/PHD zinc finger"/>
    <property type="match status" value="1"/>
</dbReference>
<evidence type="ECO:0000256" key="8">
    <source>
        <dbReference type="ARBA" id="ARBA00034103"/>
    </source>
</evidence>
<dbReference type="GO" id="GO:0042391">
    <property type="term" value="P:regulation of membrane potential"/>
    <property type="evidence" value="ECO:0007669"/>
    <property type="project" value="TreeGrafter"/>
</dbReference>
<dbReference type="PANTHER" id="PTHR12157">
    <property type="entry name" value="REGULATING SYNAPTIC MEMBRANE EXOCYTOSIS PROTEIN"/>
    <property type="match status" value="1"/>
</dbReference>
<evidence type="ECO:0000256" key="2">
    <source>
        <dbReference type="ARBA" id="ARBA00022723"/>
    </source>
</evidence>
<feature type="compositionally biased region" description="Polar residues" evidence="11">
    <location>
        <begin position="965"/>
        <end position="983"/>
    </location>
</feature>
<feature type="region of interest" description="Disordered" evidence="11">
    <location>
        <begin position="371"/>
        <end position="550"/>
    </location>
</feature>
<keyword evidence="10" id="KW-0175">Coiled coil</keyword>
<evidence type="ECO:0000313" key="17">
    <source>
        <dbReference type="Proteomes" id="UP000265100"/>
    </source>
</evidence>
<feature type="region of interest" description="Disordered" evidence="11">
    <location>
        <begin position="965"/>
        <end position="1196"/>
    </location>
</feature>
<dbReference type="InterPro" id="IPR013083">
    <property type="entry name" value="Znf_RING/FYVE/PHD"/>
</dbReference>
<keyword evidence="17" id="KW-1185">Reference proteome</keyword>
<dbReference type="InterPro" id="IPR010911">
    <property type="entry name" value="Rab_BD"/>
</dbReference>
<reference evidence="16" key="3">
    <citation type="submission" date="2025-09" db="UniProtKB">
        <authorList>
            <consortium name="Ensembl"/>
        </authorList>
    </citation>
    <scope>IDENTIFICATION</scope>
</reference>
<feature type="domain" description="C2" evidence="12">
    <location>
        <begin position="1366"/>
        <end position="1484"/>
    </location>
</feature>
<dbReference type="Proteomes" id="UP000265100">
    <property type="component" value="Chromosome 11"/>
</dbReference>
<keyword evidence="2" id="KW-0479">Metal-binding</keyword>
<evidence type="ECO:0000259" key="13">
    <source>
        <dbReference type="PROSITE" id="PS50106"/>
    </source>
</evidence>
<dbReference type="InterPro" id="IPR000008">
    <property type="entry name" value="C2_dom"/>
</dbReference>
<feature type="compositionally biased region" description="Polar residues" evidence="11">
    <location>
        <begin position="480"/>
        <end position="491"/>
    </location>
</feature>
<name>A0AAX7U110_ASTCA</name>
<evidence type="ECO:0000256" key="11">
    <source>
        <dbReference type="SAM" id="MobiDB-lite"/>
    </source>
</evidence>
<dbReference type="GO" id="GO:0048791">
    <property type="term" value="P:calcium ion-regulated exocytosis of neurotransmitter"/>
    <property type="evidence" value="ECO:0007669"/>
    <property type="project" value="TreeGrafter"/>
</dbReference>
<dbReference type="FunFam" id="2.60.40.150:FF:000001">
    <property type="entry name" value="Regulating synaptic membrane exocytosis 3, isoform CRA_a"/>
    <property type="match status" value="1"/>
</dbReference>
<feature type="compositionally biased region" description="Basic and acidic residues" evidence="11">
    <location>
        <begin position="1137"/>
        <end position="1153"/>
    </location>
</feature>
<reference evidence="16" key="1">
    <citation type="submission" date="2018-05" db="EMBL/GenBank/DDBJ databases">
        <authorList>
            <person name="Datahose"/>
        </authorList>
    </citation>
    <scope>NUCLEOTIDE SEQUENCE</scope>
</reference>
<dbReference type="CDD" id="cd06714">
    <property type="entry name" value="PDZ_RIM-like"/>
    <property type="match status" value="1"/>
</dbReference>
<keyword evidence="5" id="KW-0221">Differentiation</keyword>
<evidence type="ECO:0000259" key="12">
    <source>
        <dbReference type="PROSITE" id="PS50004"/>
    </source>
</evidence>
<sequence length="1515" mass="168831">MSAPHGPRGGPGPAAATPSAAGAMPEMPDLSHLTEEERKIILGVMDRQKKEEAKEQSMLKKLHQQFESYKDQVKKMGEETKQGQDQKSEAPTCGICHKTKFADGCGHLCSYCQTKFCARCGGRVSLRSNKVMWVCNLCRKQQEILTKSGAWFYGSGPDQARGVFEGGPQGKKAKLQDPSLYPYQGASGDLTPASDRNRPHGGLLPRQASLDNGSGLRYTTSDVRPCGKRSPSASRDPNQKYDQREGGDHSQYAPTDGGMPRSPSDYGEGDPRRAPRGPHMYSDMDAARMGYRDRRGPGRWHSQEYPLDQELDGPPSEYDLQRQRQEEFQARYRSDPNLARYPVKPQPYEEQMRMHAEVGRLRHERRHSDVSLAYTEQDEPSPIRLSRQLLTERRPPMVGQRSYSVDRSSPGPMGPGLGGHRGNHSPPTPHRSPVLGDRSGDLRRGDLGVGGDMMRRPQHHLDPSSAVRKTKREKMESMLRNDSLSSDQSESVRPPPPKPHKTKKGGKMRQVSLSSSEEELATTPEYTSCEDVEIESESVSEKGDSQRGKRKTIEQAFMSEATHTLSERQKKMVRFGGHSFEEDLAWCEPQVKDSGVDTCSSTTLNEEHSHSEKHPVTWQPSKDGDRLIGRILLNKRMKDGSVPRDSGALLGLKVVGGKMTESGRLCAFITKVRKGSLADTVGHLRPGDQVLEWNGKLLQGATFKEVYNIILESKPEPQVELVVSRPIGDIPRIPDSTHSQLESSSSSFESQKMDRPSISVTSPMSPSMLRDAPQYLSGQLSVKLWYDKVGHQLIVTILGAKDLPPREDGRPRNPYVKIYFLPDRSDKSKRRTKTVKKSLEPKWNQTFMYSPVHRREFRERMLEITLWDQARVREEESEFLGEILIELETALLDDEPHWYKLQTHDVSSIPLPRASPNAQRRQLHGESPTRRLQRSQRISDSEISDYDCEDGVGVITDYRPNGRDFQSSTLSVPEQVMSSNHCSRSADINRVRSRSPSVPPPSSHFLTLPRTRHTHHGAMDRHEYHSRSRSADQRPTIERHTSRSRSTERPHDSSLMRSMPSLPSGRSAPPSPALTRAHPRSGSVQTSPTSTPMSSRRGRQLPQLPPAGKDRSMDMEERTRQMKLKMNKYKQGAGSDSRLEQDYHKRSGRDPRGSDNLSAKSSDSDVSDVSAVSRTSSASRFSSTSYMSVQSERPQGNRKIRDFASKMKNRQMGSSGGMNMTKSTSISGDMCNLEKTDGSQSDTAVGTVGTDDKKRRSSIGAKMQAMVGMSRKSRSTSQLSQTEAGGKKLRSTIQRSTETGLAVEMRSRMTRQASRESTDGSMNSYSSEGNLIFPGVRLSSDAQFSDFLDGLGPAQLVGRQTLATPPMGDIQIGMVEKKGALEVEVIRARGLVGKPGSKALPAPYVKVYLLENGVCIAKKKTKVARKTLDPLYQQQLPFEESPGGKVLQVIVWGDYGRMDHKSFMGAVQILLDELDLSNMVIGWYKLFPPSSLVDPTLAPLTRRASQSSLDSFSRS</sequence>
<feature type="compositionally biased region" description="Basic residues" evidence="11">
    <location>
        <begin position="498"/>
        <end position="507"/>
    </location>
</feature>
<dbReference type="InterPro" id="IPR017455">
    <property type="entry name" value="Znf_FYVE-rel"/>
</dbReference>
<dbReference type="GO" id="GO:0031267">
    <property type="term" value="F:small GTPase binding"/>
    <property type="evidence" value="ECO:0007669"/>
    <property type="project" value="InterPro"/>
</dbReference>
<dbReference type="FunFam" id="2.30.42.10:FF:000003">
    <property type="entry name" value="Regulating synaptic membrane exocytosis protein 1, putative"/>
    <property type="match status" value="1"/>
</dbReference>
<feature type="region of interest" description="Disordered" evidence="11">
    <location>
        <begin position="909"/>
        <end position="943"/>
    </location>
</feature>
<evidence type="ECO:0008006" key="18">
    <source>
        <dbReference type="Google" id="ProtNLM"/>
    </source>
</evidence>
<evidence type="ECO:0000256" key="5">
    <source>
        <dbReference type="ARBA" id="ARBA00022782"/>
    </source>
</evidence>
<dbReference type="GO" id="GO:0042734">
    <property type="term" value="C:presynaptic membrane"/>
    <property type="evidence" value="ECO:0007669"/>
    <property type="project" value="TreeGrafter"/>
</dbReference>
<dbReference type="InterPro" id="IPR039032">
    <property type="entry name" value="Rim-like"/>
</dbReference>
<dbReference type="SUPFAM" id="SSF49562">
    <property type="entry name" value="C2 domain (Calcium/lipid-binding domain, CaLB)"/>
    <property type="match status" value="2"/>
</dbReference>
<feature type="domain" description="RabBD" evidence="15">
    <location>
        <begin position="27"/>
        <end position="155"/>
    </location>
</feature>
<organism evidence="16 17">
    <name type="scientific">Astatotilapia calliptera</name>
    <name type="common">Eastern happy</name>
    <name type="synonym">Chromis callipterus</name>
    <dbReference type="NCBI Taxonomy" id="8154"/>
    <lineage>
        <taxon>Eukaryota</taxon>
        <taxon>Metazoa</taxon>
        <taxon>Chordata</taxon>
        <taxon>Craniata</taxon>
        <taxon>Vertebrata</taxon>
        <taxon>Euteleostomi</taxon>
        <taxon>Actinopterygii</taxon>
        <taxon>Neopterygii</taxon>
        <taxon>Teleostei</taxon>
        <taxon>Neoteleostei</taxon>
        <taxon>Acanthomorphata</taxon>
        <taxon>Ovalentaria</taxon>
        <taxon>Cichlomorphae</taxon>
        <taxon>Cichliformes</taxon>
        <taxon>Cichlidae</taxon>
        <taxon>African cichlids</taxon>
        <taxon>Pseudocrenilabrinae</taxon>
        <taxon>Haplochromini</taxon>
        <taxon>Astatotilapia</taxon>
    </lineage>
</organism>
<dbReference type="FunFam" id="3.30.40.10:FF:000044">
    <property type="entry name" value="Regulating synaptic membrane exocytosis protein 2"/>
    <property type="match status" value="1"/>
</dbReference>
<feature type="domain" description="C2" evidence="12">
    <location>
        <begin position="776"/>
        <end position="899"/>
    </location>
</feature>
<feature type="compositionally biased region" description="Low complexity" evidence="11">
    <location>
        <begin position="1086"/>
        <end position="1095"/>
    </location>
</feature>
<evidence type="ECO:0000256" key="6">
    <source>
        <dbReference type="ARBA" id="ARBA00022833"/>
    </source>
</evidence>
<reference evidence="16" key="2">
    <citation type="submission" date="2025-08" db="UniProtKB">
        <authorList>
            <consortium name="Ensembl"/>
        </authorList>
    </citation>
    <scope>IDENTIFICATION</scope>
</reference>
<dbReference type="InterPro" id="IPR035892">
    <property type="entry name" value="C2_domain_sf"/>
</dbReference>
<keyword evidence="7" id="KW-0770">Synapse</keyword>
<dbReference type="PANTHER" id="PTHR12157:SF15">
    <property type="entry name" value="REGULATING SYNAPTIC MEMBRANE EXOCYTOSIS PROTEIN 2"/>
    <property type="match status" value="1"/>
</dbReference>
<keyword evidence="3" id="KW-0677">Repeat</keyword>
<proteinExistence type="predicted"/>
<dbReference type="SMART" id="SM00228">
    <property type="entry name" value="PDZ"/>
    <property type="match status" value="1"/>
</dbReference>
<dbReference type="PROSITE" id="PS50916">
    <property type="entry name" value="RABBD"/>
    <property type="match status" value="1"/>
</dbReference>
<feature type="compositionally biased region" description="Polar residues" evidence="11">
    <location>
        <begin position="209"/>
        <end position="222"/>
    </location>
</feature>
<protein>
    <recommendedName>
        <fullName evidence="18">Regulating synaptic membrane exocytosis 2</fullName>
    </recommendedName>
</protein>
<feature type="compositionally biased region" description="Basic and acidic residues" evidence="11">
    <location>
        <begin position="453"/>
        <end position="462"/>
    </location>
</feature>
<dbReference type="Pfam" id="PF00595">
    <property type="entry name" value="PDZ"/>
    <property type="match status" value="1"/>
</dbReference>
<dbReference type="InterPro" id="IPR054386">
    <property type="entry name" value="RIM_Znf"/>
</dbReference>
<dbReference type="GO" id="GO:0030154">
    <property type="term" value="P:cell differentiation"/>
    <property type="evidence" value="ECO:0007669"/>
    <property type="project" value="UniProtKB-KW"/>
</dbReference>
<accession>A0AAX7U110</accession>
<feature type="region of interest" description="Disordered" evidence="11">
    <location>
        <begin position="1"/>
        <end position="33"/>
    </location>
</feature>
<dbReference type="PROSITE" id="PS50106">
    <property type="entry name" value="PDZ"/>
    <property type="match status" value="1"/>
</dbReference>
<dbReference type="GO" id="GO:0050806">
    <property type="term" value="P:positive regulation of synaptic transmission"/>
    <property type="evidence" value="ECO:0007669"/>
    <property type="project" value="TreeGrafter"/>
</dbReference>
<dbReference type="GO" id="GO:0008270">
    <property type="term" value="F:zinc ion binding"/>
    <property type="evidence" value="ECO:0007669"/>
    <property type="project" value="UniProtKB-KW"/>
</dbReference>
<feature type="coiled-coil region" evidence="10">
    <location>
        <begin position="45"/>
        <end position="79"/>
    </location>
</feature>
<gene>
    <name evidence="16" type="primary">RIMS2</name>
</gene>
<feature type="region of interest" description="Disordered" evidence="11">
    <location>
        <begin position="1235"/>
        <end position="1300"/>
    </location>
</feature>
<dbReference type="Pfam" id="PF00168">
    <property type="entry name" value="C2"/>
    <property type="match status" value="2"/>
</dbReference>
<dbReference type="InterPro" id="IPR036034">
    <property type="entry name" value="PDZ_sf"/>
</dbReference>
<evidence type="ECO:0000256" key="10">
    <source>
        <dbReference type="SAM" id="Coils"/>
    </source>
</evidence>
<dbReference type="GO" id="GO:0048788">
    <property type="term" value="C:cytoskeleton of presynaptic active zone"/>
    <property type="evidence" value="ECO:0007669"/>
    <property type="project" value="TreeGrafter"/>
</dbReference>
<dbReference type="SMART" id="SM00239">
    <property type="entry name" value="C2"/>
    <property type="match status" value="2"/>
</dbReference>
<keyword evidence="6" id="KW-0862">Zinc</keyword>
<dbReference type="GeneTree" id="ENSGT00940000155236"/>
<feature type="region of interest" description="Disordered" evidence="11">
    <location>
        <begin position="732"/>
        <end position="766"/>
    </location>
</feature>
<evidence type="ECO:0000256" key="1">
    <source>
        <dbReference type="ARBA" id="ARBA00022553"/>
    </source>
</evidence>
<dbReference type="CDD" id="cd04031">
    <property type="entry name" value="C2A_RIM1alpha"/>
    <property type="match status" value="1"/>
</dbReference>
<feature type="compositionally biased region" description="Acidic residues" evidence="11">
    <location>
        <begin position="528"/>
        <end position="538"/>
    </location>
</feature>
<feature type="domain" description="FYVE-type" evidence="14">
    <location>
        <begin position="87"/>
        <end position="143"/>
    </location>
</feature>
<dbReference type="GO" id="GO:2000300">
    <property type="term" value="P:regulation of synaptic vesicle exocytosis"/>
    <property type="evidence" value="ECO:0007669"/>
    <property type="project" value="TreeGrafter"/>
</dbReference>
<dbReference type="Gene3D" id="3.30.40.10">
    <property type="entry name" value="Zinc/RING finger domain, C3HC4 (zinc finger)"/>
    <property type="match status" value="1"/>
</dbReference>
<feature type="region of interest" description="Disordered" evidence="11">
    <location>
        <begin position="598"/>
        <end position="620"/>
    </location>
</feature>
<dbReference type="Gene3D" id="2.60.40.150">
    <property type="entry name" value="C2 domain"/>
    <property type="match status" value="2"/>
</dbReference>
<feature type="compositionally biased region" description="Low complexity" evidence="11">
    <location>
        <begin position="1055"/>
        <end position="1064"/>
    </location>
</feature>
<keyword evidence="1" id="KW-0597">Phosphoprotein</keyword>
<feature type="compositionally biased region" description="Basic and acidic residues" evidence="11">
    <location>
        <begin position="1017"/>
        <end position="1054"/>
    </location>
</feature>
<feature type="domain" description="PDZ" evidence="13">
    <location>
        <begin position="630"/>
        <end position="725"/>
    </location>
</feature>
<evidence type="ECO:0000256" key="4">
    <source>
        <dbReference type="ARBA" id="ARBA00022771"/>
    </source>
</evidence>
<dbReference type="InterPro" id="IPR011011">
    <property type="entry name" value="Znf_FYVE_PHD"/>
</dbReference>
<dbReference type="FunFam" id="2.60.40.150:FF:000003">
    <property type="entry name" value="Regulating synaptic membrane exocytosis protein 2"/>
    <property type="match status" value="1"/>
</dbReference>
<feature type="compositionally biased region" description="Basic and acidic residues" evidence="11">
    <location>
        <begin position="1108"/>
        <end position="1120"/>
    </location>
</feature>
<evidence type="ECO:0000259" key="15">
    <source>
        <dbReference type="PROSITE" id="PS50916"/>
    </source>
</evidence>
<feature type="compositionally biased region" description="Low complexity" evidence="11">
    <location>
        <begin position="1167"/>
        <end position="1185"/>
    </location>
</feature>
<feature type="compositionally biased region" description="Low complexity" evidence="11">
    <location>
        <begin position="13"/>
        <end position="23"/>
    </location>
</feature>
<dbReference type="SUPFAM" id="SSF50156">
    <property type="entry name" value="PDZ domain-like"/>
    <property type="match status" value="1"/>
</dbReference>
<feature type="compositionally biased region" description="Low complexity" evidence="11">
    <location>
        <begin position="736"/>
        <end position="750"/>
    </location>
</feature>
<dbReference type="Pfam" id="PF22601">
    <property type="entry name" value="RIM2a_ZnF"/>
    <property type="match status" value="1"/>
</dbReference>
<dbReference type="GO" id="GO:0006886">
    <property type="term" value="P:intracellular protein transport"/>
    <property type="evidence" value="ECO:0007669"/>
    <property type="project" value="InterPro"/>
</dbReference>
<evidence type="ECO:0000259" key="14">
    <source>
        <dbReference type="PROSITE" id="PS50178"/>
    </source>
</evidence>
<dbReference type="GO" id="GO:0044325">
    <property type="term" value="F:transmembrane transporter binding"/>
    <property type="evidence" value="ECO:0007669"/>
    <property type="project" value="TreeGrafter"/>
</dbReference>
<feature type="compositionally biased region" description="Basic and acidic residues" evidence="11">
    <location>
        <begin position="237"/>
        <end position="248"/>
    </location>
</feature>
<evidence type="ECO:0000313" key="16">
    <source>
        <dbReference type="Ensembl" id="ENSACLP00000062482.1"/>
    </source>
</evidence>
<evidence type="ECO:0000256" key="7">
    <source>
        <dbReference type="ARBA" id="ARBA00023018"/>
    </source>
</evidence>
<comment type="subcellular location">
    <subcellularLocation>
        <location evidence="8">Synapse</location>
    </subcellularLocation>
</comment>
<dbReference type="GO" id="GO:0048167">
    <property type="term" value="P:regulation of synaptic plasticity"/>
    <property type="evidence" value="ECO:0007669"/>
    <property type="project" value="TreeGrafter"/>
</dbReference>
<keyword evidence="4 9" id="KW-0863">Zinc-finger</keyword>